<dbReference type="InterPro" id="IPR055211">
    <property type="entry name" value="KH_PNO1_2nd"/>
</dbReference>
<proteinExistence type="predicted"/>
<dbReference type="Pfam" id="PF22891">
    <property type="entry name" value="KH_PNO1_2nd"/>
    <property type="match status" value="1"/>
</dbReference>
<gene>
    <name evidence="2" type="ORF">HPBE_LOCUS22144</name>
</gene>
<evidence type="ECO:0000259" key="1">
    <source>
        <dbReference type="Pfam" id="PF22891"/>
    </source>
</evidence>
<sequence>MADTKIHLLGAFQNLKLARNAISSLILDSEESDIAETLVVKKACTISISSSTPHSTIGQRSMPRFIEGRIWQLHWR</sequence>
<name>A0A3P8DGQ5_HELPZ</name>
<dbReference type="OrthoDB" id="1932641at2759"/>
<protein>
    <recommendedName>
        <fullName evidence="1">PNO1 second type I KH domain-containing protein</fullName>
    </recommendedName>
</protein>
<dbReference type="EMBL" id="UZAH01033697">
    <property type="protein sequence ID" value="VDP30685.1"/>
    <property type="molecule type" value="Genomic_DNA"/>
</dbReference>
<feature type="domain" description="PNO1 second type I KH" evidence="1">
    <location>
        <begin position="2"/>
        <end position="40"/>
    </location>
</feature>
<accession>A0A3P8DGQ5</accession>
<dbReference type="AlphaFoldDB" id="A0A3P8DGQ5"/>
<evidence type="ECO:0000313" key="2">
    <source>
        <dbReference type="EMBL" id="VDP30685.1"/>
    </source>
</evidence>
<organism evidence="2">
    <name type="scientific">Heligmosomoides polygyrus</name>
    <name type="common">Parasitic roundworm</name>
    <dbReference type="NCBI Taxonomy" id="6339"/>
    <lineage>
        <taxon>Eukaryota</taxon>
        <taxon>Metazoa</taxon>
        <taxon>Ecdysozoa</taxon>
        <taxon>Nematoda</taxon>
        <taxon>Chromadorea</taxon>
        <taxon>Rhabditida</taxon>
        <taxon>Rhabditina</taxon>
        <taxon>Rhabditomorpha</taxon>
        <taxon>Strongyloidea</taxon>
        <taxon>Heligmosomidae</taxon>
        <taxon>Heligmosomoides</taxon>
    </lineage>
</organism>
<reference evidence="2" key="1">
    <citation type="submission" date="2018-11" db="EMBL/GenBank/DDBJ databases">
        <authorList>
            <consortium name="Pathogen Informatics"/>
        </authorList>
    </citation>
    <scope>NUCLEOTIDE SEQUENCE [LARGE SCALE GENOMIC DNA]</scope>
</reference>